<name>A0A8H6FC23_9LECA</name>
<dbReference type="Proteomes" id="UP000593566">
    <property type="component" value="Unassembled WGS sequence"/>
</dbReference>
<dbReference type="GeneID" id="59329806"/>
<reference evidence="1 2" key="1">
    <citation type="journal article" date="2020" name="Genomics">
        <title>Complete, high-quality genomes from long-read metagenomic sequencing of two wolf lichen thalli reveals enigmatic genome architecture.</title>
        <authorList>
            <person name="McKenzie S.K."/>
            <person name="Walston R.F."/>
            <person name="Allen J.L."/>
        </authorList>
    </citation>
    <scope>NUCLEOTIDE SEQUENCE [LARGE SCALE GENOMIC DNA]</scope>
    <source>
        <strain evidence="1">WasteWater1</strain>
    </source>
</reference>
<organism evidence="1 2">
    <name type="scientific">Letharia lupina</name>
    <dbReference type="NCBI Taxonomy" id="560253"/>
    <lineage>
        <taxon>Eukaryota</taxon>
        <taxon>Fungi</taxon>
        <taxon>Dikarya</taxon>
        <taxon>Ascomycota</taxon>
        <taxon>Pezizomycotina</taxon>
        <taxon>Lecanoromycetes</taxon>
        <taxon>OSLEUM clade</taxon>
        <taxon>Lecanoromycetidae</taxon>
        <taxon>Lecanorales</taxon>
        <taxon>Lecanorineae</taxon>
        <taxon>Parmeliaceae</taxon>
        <taxon>Letharia</taxon>
    </lineage>
</organism>
<dbReference type="RefSeq" id="XP_037151739.1">
    <property type="nucleotide sequence ID" value="XM_037292320.1"/>
</dbReference>
<proteinExistence type="predicted"/>
<comment type="caution">
    <text evidence="1">The sequence shown here is derived from an EMBL/GenBank/DDBJ whole genome shotgun (WGS) entry which is preliminary data.</text>
</comment>
<sequence length="248" mass="28110">MYNLASQIRSPKLRTIRTDIDIYKKVDGEIKSEYIKMRKRAELQGIEQIVLQSRKLLTESRDEEADLEDKCLIQRLQKANHARRQLFECWRRSKQQSIQAASKAIETVPSSQHHDERLTRVPKHHIPSSVQLSEISRLLLSSVPALPKDYILRGNNKYTYSGTSPGLTVHGLSGEKTSRKLNAGLDRTSSMTFDPMSVHTMVVPNQMCYTIAGKSGHAMSNARISKVYGDVRSTLSMNTLSLLRTKIT</sequence>
<dbReference type="AlphaFoldDB" id="A0A8H6FC23"/>
<protein>
    <submittedName>
        <fullName evidence="1">Uncharacterized protein</fullName>
    </submittedName>
</protein>
<dbReference type="EMBL" id="JACCJB010000012">
    <property type="protein sequence ID" value="KAF6222304.1"/>
    <property type="molecule type" value="Genomic_DNA"/>
</dbReference>
<evidence type="ECO:0000313" key="1">
    <source>
        <dbReference type="EMBL" id="KAF6222304.1"/>
    </source>
</evidence>
<keyword evidence="2" id="KW-1185">Reference proteome</keyword>
<accession>A0A8H6FC23</accession>
<evidence type="ECO:0000313" key="2">
    <source>
        <dbReference type="Proteomes" id="UP000593566"/>
    </source>
</evidence>
<gene>
    <name evidence="1" type="ORF">HO133_001390</name>
</gene>